<sequence length="189" mass="21850">MPNKNHIFMPFSERTYRIIVDMIYPVAFKVDSNGEVFLTSKIRDLLTTDHNFEENDEVSGRIYSINKSIGAFIAIDDKYDSLLRIDELKGVFVEGELVNARVKEIKSDGKIELSLRQRAHLEIDNDSDKILDYLYDNDGIVYLSDKSSPDKINKTFGMSKASFKRAIGRLYKNNDIKIFDNKIELIKRI</sequence>
<dbReference type="Pfam" id="PF17783">
    <property type="entry name" value="WHD_CvfB"/>
    <property type="match status" value="1"/>
</dbReference>
<dbReference type="InterPro" id="IPR036388">
    <property type="entry name" value="WH-like_DNA-bd_sf"/>
</dbReference>
<evidence type="ECO:0000313" key="3">
    <source>
        <dbReference type="Proteomes" id="UP001637996"/>
    </source>
</evidence>
<dbReference type="InterPro" id="IPR003029">
    <property type="entry name" value="S1_domain"/>
</dbReference>
<dbReference type="Gene3D" id="1.10.10.10">
    <property type="entry name" value="Winged helix-like DNA-binding domain superfamily/Winged helix DNA-binding domain"/>
    <property type="match status" value="1"/>
</dbReference>
<dbReference type="InterPro" id="IPR014464">
    <property type="entry name" value="CvfB_fam"/>
</dbReference>
<feature type="domain" description="S1 motif" evidence="1">
    <location>
        <begin position="55"/>
        <end position="116"/>
    </location>
</feature>
<dbReference type="RefSeq" id="WP_262122216.1">
    <property type="nucleotide sequence ID" value="NZ_JBGMEI010000001.1"/>
</dbReference>
<evidence type="ECO:0000313" key="2">
    <source>
        <dbReference type="EMBL" id="MFO3664751.1"/>
    </source>
</evidence>
<organism evidence="2 3">
    <name type="scientific">Anaerococcus martiniensis</name>
    <dbReference type="NCBI Taxonomy" id="3115615"/>
    <lineage>
        <taxon>Bacteria</taxon>
        <taxon>Bacillati</taxon>
        <taxon>Bacillota</taxon>
        <taxon>Tissierellia</taxon>
        <taxon>Tissierellales</taxon>
        <taxon>Peptoniphilaceae</taxon>
        <taxon>Anaerococcus</taxon>
    </lineage>
</organism>
<dbReference type="SMART" id="SM00316">
    <property type="entry name" value="S1"/>
    <property type="match status" value="1"/>
</dbReference>
<accession>A0ABW9M5P2</accession>
<keyword evidence="3" id="KW-1185">Reference proteome</keyword>
<reference evidence="2 3" key="1">
    <citation type="journal article" date="2025" name="Anaerobe">
        <title>Description of Anaerococcus kampingiae sp. nov., Anaerococcus groningensis sp. nov., Anaerococcus martiniensis sp. nov., and Anaerococcus cruorum sp. nov., isolated from human clinical specimens.</title>
        <authorList>
            <person name="Boiten K.E."/>
            <person name="Meijer J."/>
            <person name="van Wezel E.M."/>
            <person name="Veloo A.C.M."/>
        </authorList>
    </citation>
    <scope>NUCLEOTIDE SEQUENCE [LARGE SCALE GENOMIC DNA]</scope>
    <source>
        <strain evidence="2 3">ENR0831</strain>
    </source>
</reference>
<dbReference type="PANTHER" id="PTHR37296">
    <property type="entry name" value="CONSERVED VIRULENCE FACTOR B"/>
    <property type="match status" value="1"/>
</dbReference>
<comment type="caution">
    <text evidence="2">The sequence shown here is derived from an EMBL/GenBank/DDBJ whole genome shotgun (WGS) entry which is preliminary data.</text>
</comment>
<proteinExistence type="predicted"/>
<dbReference type="PANTHER" id="PTHR37296:SF1">
    <property type="entry name" value="CONSERVED VIRULENCE FACTOR B"/>
    <property type="match status" value="1"/>
</dbReference>
<dbReference type="InterPro" id="IPR040764">
    <property type="entry name" value="CvfB_WH"/>
</dbReference>
<dbReference type="Gene3D" id="2.40.50.140">
    <property type="entry name" value="Nucleic acid-binding proteins"/>
    <property type="match status" value="1"/>
</dbReference>
<dbReference type="PROSITE" id="PS50126">
    <property type="entry name" value="S1"/>
    <property type="match status" value="1"/>
</dbReference>
<gene>
    <name evidence="2" type="ORF">ACCQ41_00565</name>
</gene>
<dbReference type="Proteomes" id="UP001637996">
    <property type="component" value="Unassembled WGS sequence"/>
</dbReference>
<dbReference type="InterPro" id="IPR012340">
    <property type="entry name" value="NA-bd_OB-fold"/>
</dbReference>
<name>A0ABW9M5P2_9FIRM</name>
<evidence type="ECO:0000259" key="1">
    <source>
        <dbReference type="PROSITE" id="PS50126"/>
    </source>
</evidence>
<protein>
    <submittedName>
        <fullName evidence="2">RNA-binding protein</fullName>
    </submittedName>
</protein>
<dbReference type="SUPFAM" id="SSF50249">
    <property type="entry name" value="Nucleic acid-binding proteins"/>
    <property type="match status" value="1"/>
</dbReference>
<dbReference type="EMBL" id="JBGMEI010000001">
    <property type="protein sequence ID" value="MFO3664751.1"/>
    <property type="molecule type" value="Genomic_DNA"/>
</dbReference>